<reference evidence="2 3" key="1">
    <citation type="journal article" date="2006" name="Nat. Biotechnol.">
        <title>Genome sequence of the ubiquitous hydrocarbon-degrading marine bacterium Alcanivorax borkumensis.</title>
        <authorList>
            <person name="Schneiker S."/>
            <person name="Martins dos Santos V.A.P."/>
            <person name="Bartels D."/>
            <person name="Bekel T."/>
            <person name="Brecht M."/>
            <person name="Buhrmester J."/>
            <person name="Chernikova T.N."/>
            <person name="Denaro R."/>
            <person name="Ferrer M."/>
            <person name="Gertler C."/>
            <person name="Goesmann A."/>
            <person name="Golyshina O.V."/>
            <person name="Kaminski F."/>
            <person name="Khachane A.N."/>
            <person name="Lang S."/>
            <person name="Linke B."/>
            <person name="McHardy A.C."/>
            <person name="Meyer F."/>
            <person name="Nechitaylo T."/>
            <person name="Puehler A."/>
            <person name="Regenhardt D."/>
            <person name="Rupp O."/>
            <person name="Sabirova J.S."/>
            <person name="Selbitschka W."/>
            <person name="Yakimov M.M."/>
            <person name="Timmis K.N."/>
            <person name="Vorhoelter F.-J."/>
            <person name="Weidner S."/>
            <person name="Kaiser O."/>
            <person name="Golyshin P.N."/>
        </authorList>
    </citation>
    <scope>NUCLEOTIDE SEQUENCE [LARGE SCALE GENOMIC DNA]</scope>
    <source>
        <strain evidence="3">ATCC 700651 / DSM 11573 / NCIMB 13689 / SK2</strain>
    </source>
</reference>
<protein>
    <recommendedName>
        <fullName evidence="4">DUF3325 domain-containing protein</fullName>
    </recommendedName>
</protein>
<dbReference type="AlphaFoldDB" id="Q0VP93"/>
<evidence type="ECO:0000256" key="1">
    <source>
        <dbReference type="SAM" id="Phobius"/>
    </source>
</evidence>
<sequence>MTMVPPLFLALALAYAGLTSLSLAMKRHHDQVMGRKLQPERVRYYRWPGWLLLSLSLWVTLTIWPLGLALFMSVGLVAIAGLPLVFLLPYRAQLAGRLAIALPVLAMLTWSTAVLA</sequence>
<keyword evidence="1" id="KW-1133">Transmembrane helix</keyword>
<feature type="transmembrane region" description="Helical" evidence="1">
    <location>
        <begin position="95"/>
        <end position="115"/>
    </location>
</feature>
<organism evidence="2 3">
    <name type="scientific">Alcanivorax borkumensis (strain ATCC 700651 / DSM 11573 / NCIMB 13689 / SK2)</name>
    <dbReference type="NCBI Taxonomy" id="393595"/>
    <lineage>
        <taxon>Bacteria</taxon>
        <taxon>Pseudomonadati</taxon>
        <taxon>Pseudomonadota</taxon>
        <taxon>Gammaproteobacteria</taxon>
        <taxon>Oceanospirillales</taxon>
        <taxon>Alcanivoracaceae</taxon>
        <taxon>Alcanivorax</taxon>
    </lineage>
</organism>
<dbReference type="EMBL" id="AM286690">
    <property type="protein sequence ID" value="CAL17005.1"/>
    <property type="molecule type" value="Genomic_DNA"/>
</dbReference>
<feature type="transmembrane region" description="Helical" evidence="1">
    <location>
        <begin position="70"/>
        <end position="88"/>
    </location>
</feature>
<keyword evidence="1" id="KW-0472">Membrane</keyword>
<gene>
    <name evidence="2" type="ordered locus">ABO_1557</name>
</gene>
<dbReference type="InterPro" id="IPR021762">
    <property type="entry name" value="DUF3325"/>
</dbReference>
<dbReference type="Proteomes" id="UP000008871">
    <property type="component" value="Chromosome"/>
</dbReference>
<feature type="transmembrane region" description="Helical" evidence="1">
    <location>
        <begin position="44"/>
        <end position="64"/>
    </location>
</feature>
<evidence type="ECO:0008006" key="4">
    <source>
        <dbReference type="Google" id="ProtNLM"/>
    </source>
</evidence>
<keyword evidence="3" id="KW-1185">Reference proteome</keyword>
<feature type="transmembrane region" description="Helical" evidence="1">
    <location>
        <begin position="6"/>
        <end position="24"/>
    </location>
</feature>
<keyword evidence="1" id="KW-0812">Transmembrane</keyword>
<dbReference type="STRING" id="393595.ABO_1557"/>
<name>Q0VP93_ALCBS</name>
<proteinExistence type="predicted"/>
<evidence type="ECO:0000313" key="3">
    <source>
        <dbReference type="Proteomes" id="UP000008871"/>
    </source>
</evidence>
<dbReference type="HOGENOM" id="CLU_144870_0_0_6"/>
<dbReference type="RefSeq" id="WP_011588838.1">
    <property type="nucleotide sequence ID" value="NC_008260.1"/>
</dbReference>
<dbReference type="Pfam" id="PF11804">
    <property type="entry name" value="DUF3325"/>
    <property type="match status" value="1"/>
</dbReference>
<evidence type="ECO:0000313" key="2">
    <source>
        <dbReference type="EMBL" id="CAL17005.1"/>
    </source>
</evidence>
<accession>Q0VP93</accession>
<dbReference type="KEGG" id="abo:ABO_1557"/>